<dbReference type="SUPFAM" id="SSF52980">
    <property type="entry name" value="Restriction endonuclease-like"/>
    <property type="match status" value="1"/>
</dbReference>
<dbReference type="AlphaFoldDB" id="A0A0N9UJ24"/>
<dbReference type="EMBL" id="CP012700">
    <property type="protein sequence ID" value="ALH78978.1"/>
    <property type="molecule type" value="Genomic_DNA"/>
</dbReference>
<dbReference type="PANTHER" id="PTHR38590">
    <property type="entry name" value="BLL0828 PROTEIN"/>
    <property type="match status" value="1"/>
</dbReference>
<dbReference type="RefSeq" id="WP_054586493.1">
    <property type="nucleotide sequence ID" value="NZ_CP012700.1"/>
</dbReference>
<dbReference type="Proteomes" id="UP000058074">
    <property type="component" value="Chromosome"/>
</dbReference>
<feature type="domain" description="DUF559" evidence="2">
    <location>
        <begin position="13"/>
        <end position="115"/>
    </location>
</feature>
<dbReference type="PANTHER" id="PTHR38590:SF1">
    <property type="entry name" value="BLL0828 PROTEIN"/>
    <property type="match status" value="1"/>
</dbReference>
<proteinExistence type="predicted"/>
<dbReference type="InterPro" id="IPR047216">
    <property type="entry name" value="Endonuclease_DUF559_bact"/>
</dbReference>
<dbReference type="Pfam" id="PF04480">
    <property type="entry name" value="DUF559"/>
    <property type="match status" value="1"/>
</dbReference>
<gene>
    <name evidence="3" type="ORF">AN936_00890</name>
</gene>
<dbReference type="InterPro" id="IPR011335">
    <property type="entry name" value="Restrct_endonuc-II-like"/>
</dbReference>
<sequence>MRTYQGQPAGTVARARTLRRDATEAEKRMWQALRKTFPATKWRRQVPIAPYFADFFSFAAKLVIEVDGGQHAGAASYDARRTEYLEQQGLTVLRFWNNDVLANTSGVMETISLSLREKEAAAQRRKGEGDQPPAPGRQPPSPSQG</sequence>
<dbReference type="CDD" id="cd01038">
    <property type="entry name" value="Endonuclease_DUF559"/>
    <property type="match status" value="1"/>
</dbReference>
<dbReference type="KEGG" id="smag:AN936_00890"/>
<dbReference type="Gene3D" id="3.40.960.10">
    <property type="entry name" value="VSR Endonuclease"/>
    <property type="match status" value="1"/>
</dbReference>
<protein>
    <recommendedName>
        <fullName evidence="2">DUF559 domain-containing protein</fullName>
    </recommendedName>
</protein>
<feature type="compositionally biased region" description="Pro residues" evidence="1">
    <location>
        <begin position="132"/>
        <end position="145"/>
    </location>
</feature>
<name>A0A0N9UJ24_SPHMC</name>
<evidence type="ECO:0000313" key="4">
    <source>
        <dbReference type="Proteomes" id="UP000058074"/>
    </source>
</evidence>
<evidence type="ECO:0000313" key="3">
    <source>
        <dbReference type="EMBL" id="ALH78978.1"/>
    </source>
</evidence>
<evidence type="ECO:0000259" key="2">
    <source>
        <dbReference type="Pfam" id="PF04480"/>
    </source>
</evidence>
<dbReference type="OrthoDB" id="9798754at2"/>
<accession>A0A0N9UJ24</accession>
<evidence type="ECO:0000256" key="1">
    <source>
        <dbReference type="SAM" id="MobiDB-lite"/>
    </source>
</evidence>
<dbReference type="PATRIC" id="fig|33050.5.peg.184"/>
<organism evidence="3 4">
    <name type="scientific">Sphingopyxis macrogoltabida</name>
    <name type="common">Sphingomonas macrogoltabidus</name>
    <dbReference type="NCBI Taxonomy" id="33050"/>
    <lineage>
        <taxon>Bacteria</taxon>
        <taxon>Pseudomonadati</taxon>
        <taxon>Pseudomonadota</taxon>
        <taxon>Alphaproteobacteria</taxon>
        <taxon>Sphingomonadales</taxon>
        <taxon>Sphingomonadaceae</taxon>
        <taxon>Sphingopyxis</taxon>
    </lineage>
</organism>
<feature type="compositionally biased region" description="Basic and acidic residues" evidence="1">
    <location>
        <begin position="117"/>
        <end position="129"/>
    </location>
</feature>
<dbReference type="InterPro" id="IPR007569">
    <property type="entry name" value="DUF559"/>
</dbReference>
<reference evidence="3 4" key="1">
    <citation type="journal article" date="2015" name="Genome Announc.">
        <title>Complete Genome Sequence of Polypropylene Glycol- and Polyethylene Glycol-Degrading Sphingopyxis macrogoltabida Strain EY-1.</title>
        <authorList>
            <person name="Ohtsubo Y."/>
            <person name="Nagata Y."/>
            <person name="Numata M."/>
            <person name="Tsuchikane K."/>
            <person name="Hosoyama A."/>
            <person name="Yamazoe A."/>
            <person name="Tsuda M."/>
            <person name="Fujita N."/>
            <person name="Kawai F."/>
        </authorList>
    </citation>
    <scope>NUCLEOTIDE SEQUENCE [LARGE SCALE GENOMIC DNA]</scope>
    <source>
        <strain evidence="3 4">EY-1</strain>
    </source>
</reference>
<feature type="region of interest" description="Disordered" evidence="1">
    <location>
        <begin position="117"/>
        <end position="145"/>
    </location>
</feature>